<dbReference type="Proteomes" id="UP000309550">
    <property type="component" value="Unassembled WGS sequence"/>
</dbReference>
<keyword evidence="1" id="KW-0812">Transmembrane</keyword>
<evidence type="ECO:0000313" key="2">
    <source>
        <dbReference type="EMBL" id="TMM55103.1"/>
    </source>
</evidence>
<evidence type="ECO:0000313" key="3">
    <source>
        <dbReference type="Proteomes" id="UP000309550"/>
    </source>
</evidence>
<protein>
    <recommendedName>
        <fullName evidence="4">Pilus assembly protein</fullName>
    </recommendedName>
</protein>
<feature type="transmembrane region" description="Helical" evidence="1">
    <location>
        <begin position="36"/>
        <end position="56"/>
    </location>
</feature>
<reference evidence="2 3" key="1">
    <citation type="submission" date="2019-05" db="EMBL/GenBank/DDBJ databases">
        <title>Sulfitobacter sabulilitoris sp. nov., isolated from a marine sand.</title>
        <authorList>
            <person name="Yoon J.-H."/>
        </authorList>
    </citation>
    <scope>NUCLEOTIDE SEQUENCE [LARGE SCALE GENOMIC DNA]</scope>
    <source>
        <strain evidence="2 3">HSMS-29</strain>
    </source>
</reference>
<evidence type="ECO:0000256" key="1">
    <source>
        <dbReference type="SAM" id="Phobius"/>
    </source>
</evidence>
<accession>A0A5S3PL40</accession>
<keyword evidence="3" id="KW-1185">Reference proteome</keyword>
<dbReference type="OrthoDB" id="7873328at2"/>
<sequence length="145" mass="16133">MTPVNTRSGLRSRKVSRRMARFWRCEDGSYSIEAVIWMPIFALILAVITNVSIVFASESHMLRVVQDANRAFSLGRHDTTTETEDYIRANLAYLKAQLTVTSVLQGGTILSNVSIAASDLMPLSFFTSAFEGVDVNVTAQHIIEF</sequence>
<dbReference type="EMBL" id="VANS01000001">
    <property type="protein sequence ID" value="TMM55103.1"/>
    <property type="molecule type" value="Genomic_DNA"/>
</dbReference>
<keyword evidence="1" id="KW-0472">Membrane</keyword>
<gene>
    <name evidence="2" type="ORF">FDT80_05920</name>
</gene>
<proteinExistence type="predicted"/>
<keyword evidence="1" id="KW-1133">Transmembrane helix</keyword>
<dbReference type="AlphaFoldDB" id="A0A5S3PL40"/>
<organism evidence="2 3">
    <name type="scientific">Sulfitobacter sabulilitoris</name>
    <dbReference type="NCBI Taxonomy" id="2562655"/>
    <lineage>
        <taxon>Bacteria</taxon>
        <taxon>Pseudomonadati</taxon>
        <taxon>Pseudomonadota</taxon>
        <taxon>Alphaproteobacteria</taxon>
        <taxon>Rhodobacterales</taxon>
        <taxon>Roseobacteraceae</taxon>
        <taxon>Sulfitobacter</taxon>
    </lineage>
</organism>
<evidence type="ECO:0008006" key="4">
    <source>
        <dbReference type="Google" id="ProtNLM"/>
    </source>
</evidence>
<name>A0A5S3PL40_9RHOB</name>
<comment type="caution">
    <text evidence="2">The sequence shown here is derived from an EMBL/GenBank/DDBJ whole genome shotgun (WGS) entry which is preliminary data.</text>
</comment>
<dbReference type="RefSeq" id="WP_138661273.1">
    <property type="nucleotide sequence ID" value="NZ_VANS01000001.1"/>
</dbReference>